<evidence type="ECO:0000256" key="8">
    <source>
        <dbReference type="ARBA" id="ARBA00022833"/>
    </source>
</evidence>
<evidence type="ECO:0000259" key="10">
    <source>
        <dbReference type="SMART" id="SM00849"/>
    </source>
</evidence>
<evidence type="ECO:0000313" key="11">
    <source>
        <dbReference type="EMBL" id="ORY02028.1"/>
    </source>
</evidence>
<evidence type="ECO:0000256" key="9">
    <source>
        <dbReference type="ARBA" id="ARBA00031044"/>
    </source>
</evidence>
<dbReference type="FunFam" id="3.60.15.10:FF:000019">
    <property type="entry name" value="Hydroxyacylglutathione hydrolase, mitochondrial"/>
    <property type="match status" value="1"/>
</dbReference>
<comment type="pathway">
    <text evidence="3">Secondary metabolite metabolism; methylglyoxal degradation; (R)-lactate from methylglyoxal: step 2/2.</text>
</comment>
<dbReference type="InParanoid" id="A0A1Y1YVG3"/>
<dbReference type="PANTHER" id="PTHR11935">
    <property type="entry name" value="BETA LACTAMASE DOMAIN"/>
    <property type="match status" value="1"/>
</dbReference>
<evidence type="ECO:0000256" key="5">
    <source>
        <dbReference type="ARBA" id="ARBA00011917"/>
    </source>
</evidence>
<dbReference type="UniPathway" id="UPA00619">
    <property type="reaction ID" value="UER00676"/>
</dbReference>
<comment type="catalytic activity">
    <reaction evidence="1">
        <text>an S-(2-hydroxyacyl)glutathione + H2O = a 2-hydroxy carboxylate + glutathione + H(+)</text>
        <dbReference type="Rhea" id="RHEA:21864"/>
        <dbReference type="ChEBI" id="CHEBI:15377"/>
        <dbReference type="ChEBI" id="CHEBI:15378"/>
        <dbReference type="ChEBI" id="CHEBI:57925"/>
        <dbReference type="ChEBI" id="CHEBI:58896"/>
        <dbReference type="ChEBI" id="CHEBI:71261"/>
        <dbReference type="EC" id="3.1.2.6"/>
    </reaction>
</comment>
<evidence type="ECO:0000313" key="12">
    <source>
        <dbReference type="Proteomes" id="UP000193498"/>
    </source>
</evidence>
<dbReference type="EMBL" id="MCFE01000062">
    <property type="protein sequence ID" value="ORY02028.1"/>
    <property type="molecule type" value="Genomic_DNA"/>
</dbReference>
<gene>
    <name evidence="11" type="ORF">K493DRAFT_255216</name>
</gene>
<evidence type="ECO:0000256" key="3">
    <source>
        <dbReference type="ARBA" id="ARBA00004963"/>
    </source>
</evidence>
<dbReference type="InterPro" id="IPR017782">
    <property type="entry name" value="Hydroxyacylglutathione_Hdrlase"/>
</dbReference>
<dbReference type="InterPro" id="IPR001279">
    <property type="entry name" value="Metallo-B-lactamas"/>
</dbReference>
<comment type="caution">
    <text evidence="11">The sequence shown here is derived from an EMBL/GenBank/DDBJ whole genome shotgun (WGS) entry which is preliminary data.</text>
</comment>
<dbReference type="SUPFAM" id="SSF56281">
    <property type="entry name" value="Metallo-hydrolase/oxidoreductase"/>
    <property type="match status" value="1"/>
</dbReference>
<dbReference type="PANTHER" id="PTHR11935:SF94">
    <property type="entry name" value="TENZING NORGAY, ISOFORM C"/>
    <property type="match status" value="1"/>
</dbReference>
<dbReference type="NCBIfam" id="TIGR03413">
    <property type="entry name" value="GSH_gloB"/>
    <property type="match status" value="1"/>
</dbReference>
<dbReference type="InterPro" id="IPR035680">
    <property type="entry name" value="Clx_II_MBL"/>
</dbReference>
<dbReference type="PIRSF" id="PIRSF005457">
    <property type="entry name" value="Glx"/>
    <property type="match status" value="1"/>
</dbReference>
<name>A0A1Y1YVG3_9FUNG</name>
<dbReference type="GO" id="GO:0004416">
    <property type="term" value="F:hydroxyacylglutathione hydrolase activity"/>
    <property type="evidence" value="ECO:0007669"/>
    <property type="project" value="UniProtKB-EC"/>
</dbReference>
<dbReference type="GO" id="GO:0046872">
    <property type="term" value="F:metal ion binding"/>
    <property type="evidence" value="ECO:0007669"/>
    <property type="project" value="UniProtKB-KW"/>
</dbReference>
<keyword evidence="6" id="KW-0479">Metal-binding</keyword>
<keyword evidence="12" id="KW-1185">Reference proteome</keyword>
<keyword evidence="8" id="KW-0862">Zinc</keyword>
<dbReference type="Pfam" id="PF16123">
    <property type="entry name" value="HAGH_C"/>
    <property type="match status" value="1"/>
</dbReference>
<dbReference type="STRING" id="1314790.A0A1Y1YVG3"/>
<organism evidence="11 12">
    <name type="scientific">Basidiobolus meristosporus CBS 931.73</name>
    <dbReference type="NCBI Taxonomy" id="1314790"/>
    <lineage>
        <taxon>Eukaryota</taxon>
        <taxon>Fungi</taxon>
        <taxon>Fungi incertae sedis</taxon>
        <taxon>Zoopagomycota</taxon>
        <taxon>Entomophthoromycotina</taxon>
        <taxon>Basidiobolomycetes</taxon>
        <taxon>Basidiobolales</taxon>
        <taxon>Basidiobolaceae</taxon>
        <taxon>Basidiobolus</taxon>
    </lineage>
</organism>
<dbReference type="EC" id="3.1.2.6" evidence="5"/>
<evidence type="ECO:0000256" key="7">
    <source>
        <dbReference type="ARBA" id="ARBA00022801"/>
    </source>
</evidence>
<feature type="domain" description="Metallo-beta-lactamase" evidence="10">
    <location>
        <begin position="11"/>
        <end position="170"/>
    </location>
</feature>
<accession>A0A1Y1YVG3</accession>
<dbReference type="AlphaFoldDB" id="A0A1Y1YVG3"/>
<dbReference type="InterPro" id="IPR032282">
    <property type="entry name" value="HAGH_C"/>
</dbReference>
<evidence type="ECO:0000256" key="1">
    <source>
        <dbReference type="ARBA" id="ARBA00001623"/>
    </source>
</evidence>
<evidence type="ECO:0000256" key="6">
    <source>
        <dbReference type="ARBA" id="ARBA00022723"/>
    </source>
</evidence>
<dbReference type="Gene3D" id="3.60.15.10">
    <property type="entry name" value="Ribonuclease Z/Hydroxyacylglutathione hydrolase-like"/>
    <property type="match status" value="1"/>
</dbReference>
<protein>
    <recommendedName>
        <fullName evidence="5">hydroxyacylglutathione hydrolase</fullName>
        <ecNumber evidence="5">3.1.2.6</ecNumber>
    </recommendedName>
    <alternativeName>
        <fullName evidence="9">Glyoxalase II</fullName>
    </alternativeName>
</protein>
<dbReference type="Pfam" id="PF00753">
    <property type="entry name" value="Lactamase_B"/>
    <property type="match status" value="1"/>
</dbReference>
<evidence type="ECO:0000256" key="2">
    <source>
        <dbReference type="ARBA" id="ARBA00001947"/>
    </source>
</evidence>
<dbReference type="Proteomes" id="UP000193498">
    <property type="component" value="Unassembled WGS sequence"/>
</dbReference>
<sequence length="249" mass="27252">MRVIPVPVLEDNYAYLIIDDKTGEAVAVDPAEPAKVLQAAAQAGVNIKSIFTTHHHWDHAGGNVELLTIKPGLLVYGADARIPQINYVVKNNEEFQVGSLTVRGFLTVGHTKGSVSYYVQDGGEKAVFTGDTLFVGGCGKFFEGTAEDMYNSLCNILASLPPDTKVFCGHEYTRTNLQFALSVEPNNIALMNKVAWCQSNVITVPSTIGEEMAYNPFMRVHESTIQQHVGTNNPIEAMSTLRELKNSFQ</sequence>
<dbReference type="SMART" id="SM00849">
    <property type="entry name" value="Lactamase_B"/>
    <property type="match status" value="1"/>
</dbReference>
<dbReference type="OrthoDB" id="515692at2759"/>
<dbReference type="CDD" id="cd07723">
    <property type="entry name" value="hydroxyacylglutathione_hydrolase_MBL-fold"/>
    <property type="match status" value="1"/>
</dbReference>
<reference evidence="11 12" key="1">
    <citation type="submission" date="2016-07" db="EMBL/GenBank/DDBJ databases">
        <title>Pervasive Adenine N6-methylation of Active Genes in Fungi.</title>
        <authorList>
            <consortium name="DOE Joint Genome Institute"/>
            <person name="Mondo S.J."/>
            <person name="Dannebaum R.O."/>
            <person name="Kuo R.C."/>
            <person name="Labutti K."/>
            <person name="Haridas S."/>
            <person name="Kuo A."/>
            <person name="Salamov A."/>
            <person name="Ahrendt S.R."/>
            <person name="Lipzen A."/>
            <person name="Sullivan W."/>
            <person name="Andreopoulos W.B."/>
            <person name="Clum A."/>
            <person name="Lindquist E."/>
            <person name="Daum C."/>
            <person name="Ramamoorthy G.K."/>
            <person name="Gryganskyi A."/>
            <person name="Culley D."/>
            <person name="Magnuson J.K."/>
            <person name="James T.Y."/>
            <person name="O'Malley M.A."/>
            <person name="Stajich J.E."/>
            <person name="Spatafora J.W."/>
            <person name="Visel A."/>
            <person name="Grigoriev I.V."/>
        </authorList>
    </citation>
    <scope>NUCLEOTIDE SEQUENCE [LARGE SCALE GENOMIC DNA]</scope>
    <source>
        <strain evidence="11 12">CBS 931.73</strain>
    </source>
</reference>
<evidence type="ECO:0000256" key="4">
    <source>
        <dbReference type="ARBA" id="ARBA00006759"/>
    </source>
</evidence>
<dbReference type="GO" id="GO:0019243">
    <property type="term" value="P:methylglyoxal catabolic process to D-lactate via S-lactoyl-glutathione"/>
    <property type="evidence" value="ECO:0007669"/>
    <property type="project" value="InterPro"/>
</dbReference>
<comment type="similarity">
    <text evidence="4">Belongs to the metallo-beta-lactamase superfamily. Glyoxalase II family.</text>
</comment>
<comment type="cofactor">
    <cofactor evidence="2">
        <name>Zn(2+)</name>
        <dbReference type="ChEBI" id="CHEBI:29105"/>
    </cofactor>
</comment>
<dbReference type="FunCoup" id="A0A1Y1YVG3">
    <property type="interactions" value="209"/>
</dbReference>
<proteinExistence type="inferred from homology"/>
<dbReference type="HAMAP" id="MF_01374">
    <property type="entry name" value="Glyoxalase_2"/>
    <property type="match status" value="1"/>
</dbReference>
<keyword evidence="7 11" id="KW-0378">Hydrolase</keyword>
<dbReference type="InterPro" id="IPR036866">
    <property type="entry name" value="RibonucZ/Hydroxyglut_hydro"/>
</dbReference>